<dbReference type="Pfam" id="PF03816">
    <property type="entry name" value="LytR_cpsA_psr"/>
    <property type="match status" value="1"/>
</dbReference>
<keyword evidence="2" id="KW-1133">Transmembrane helix</keyword>
<evidence type="ECO:0000256" key="1">
    <source>
        <dbReference type="ARBA" id="ARBA00006068"/>
    </source>
</evidence>
<sequence>MNYTDIYKQKSILRKEVNNKGLVKFILLLVVLCVIGASLYVFRGRIKQTFNPISIVSNVAAANLKETDGRINILVLGSDKRDVGAEQGRATLTDTILVASIGTTENDVVLISLPRDLWVSDYQTKINAVYAYKGIDGLKEQIEKVMGIPIHYHILVTFNLFEQAIEVLNGIEVNVENAFVDNFYPIEGKENDTCGKNEEEIKKLGDKISEYDFPCRFERVEFKSGLQKMDGKTALKYARSRHGDNDENTDFARAKRQQKVISAIKDKIFSLETVLSPAKIKGLYDAYAQNVDTNIDFQTLENFYMLSQKLDLSKIESIVLDDRSDANSGGLLYHPVDSTLYGGAYVLIPQTGDFSQIHAYVQKYLFGDK</sequence>
<proteinExistence type="inferred from homology"/>
<comment type="similarity">
    <text evidence="1">Belongs to the LytR/CpsA/Psr (LCP) family.</text>
</comment>
<dbReference type="InterPro" id="IPR004474">
    <property type="entry name" value="LytR_CpsA_psr"/>
</dbReference>
<evidence type="ECO:0000313" key="5">
    <source>
        <dbReference type="Proteomes" id="UP000590542"/>
    </source>
</evidence>
<reference evidence="4 5" key="1">
    <citation type="journal article" date="2020" name="Biotechnol. Biofuels">
        <title>New insights from the biogas microbiome by comprehensive genome-resolved metagenomics of nearly 1600 species originating from multiple anaerobic digesters.</title>
        <authorList>
            <person name="Campanaro S."/>
            <person name="Treu L."/>
            <person name="Rodriguez-R L.M."/>
            <person name="Kovalovszki A."/>
            <person name="Ziels R.M."/>
            <person name="Maus I."/>
            <person name="Zhu X."/>
            <person name="Kougias P.G."/>
            <person name="Basile A."/>
            <person name="Luo G."/>
            <person name="Schluter A."/>
            <person name="Konstantinidis K.T."/>
            <person name="Angelidaki I."/>
        </authorList>
    </citation>
    <scope>NUCLEOTIDE SEQUENCE [LARGE SCALE GENOMIC DNA]</scope>
    <source>
        <strain evidence="4">AS27yjCOA_202</strain>
    </source>
</reference>
<dbReference type="Proteomes" id="UP000590542">
    <property type="component" value="Unassembled WGS sequence"/>
</dbReference>
<gene>
    <name evidence="4" type="ORF">GYA37_02825</name>
</gene>
<name>A0A7X9E774_UNCKA</name>
<protein>
    <submittedName>
        <fullName evidence="4">LCP family protein</fullName>
    </submittedName>
</protein>
<feature type="domain" description="Cell envelope-related transcriptional attenuator" evidence="3">
    <location>
        <begin position="93"/>
        <end position="268"/>
    </location>
</feature>
<feature type="transmembrane region" description="Helical" evidence="2">
    <location>
        <begin position="21"/>
        <end position="42"/>
    </location>
</feature>
<evidence type="ECO:0000313" key="4">
    <source>
        <dbReference type="EMBL" id="NMB91756.1"/>
    </source>
</evidence>
<dbReference type="PANTHER" id="PTHR33392:SF6">
    <property type="entry name" value="POLYISOPRENYL-TEICHOIC ACID--PEPTIDOGLYCAN TEICHOIC ACID TRANSFERASE TAGU"/>
    <property type="match status" value="1"/>
</dbReference>
<dbReference type="InterPro" id="IPR050922">
    <property type="entry name" value="LytR/CpsA/Psr_CW_biosynth"/>
</dbReference>
<evidence type="ECO:0000256" key="2">
    <source>
        <dbReference type="SAM" id="Phobius"/>
    </source>
</evidence>
<keyword evidence="2" id="KW-0472">Membrane</keyword>
<keyword evidence="2" id="KW-0812">Transmembrane</keyword>
<evidence type="ECO:0000259" key="3">
    <source>
        <dbReference type="Pfam" id="PF03816"/>
    </source>
</evidence>
<comment type="caution">
    <text evidence="4">The sequence shown here is derived from an EMBL/GenBank/DDBJ whole genome shotgun (WGS) entry which is preliminary data.</text>
</comment>
<dbReference type="PANTHER" id="PTHR33392">
    <property type="entry name" value="POLYISOPRENYL-TEICHOIC ACID--PEPTIDOGLYCAN TEICHOIC ACID TRANSFERASE TAGU"/>
    <property type="match status" value="1"/>
</dbReference>
<dbReference type="AlphaFoldDB" id="A0A7X9E774"/>
<dbReference type="EMBL" id="JAAZNV010000009">
    <property type="protein sequence ID" value="NMB91756.1"/>
    <property type="molecule type" value="Genomic_DNA"/>
</dbReference>
<dbReference type="Gene3D" id="3.40.630.190">
    <property type="entry name" value="LCP protein"/>
    <property type="match status" value="1"/>
</dbReference>
<accession>A0A7X9E774</accession>
<organism evidence="4 5">
    <name type="scientific">candidate division WWE3 bacterium</name>
    <dbReference type="NCBI Taxonomy" id="2053526"/>
    <lineage>
        <taxon>Bacteria</taxon>
        <taxon>Katanobacteria</taxon>
    </lineage>
</organism>